<feature type="signal peptide" evidence="1">
    <location>
        <begin position="1"/>
        <end position="27"/>
    </location>
</feature>
<dbReference type="Proteomes" id="UP001164929">
    <property type="component" value="Chromosome 16"/>
</dbReference>
<accession>A0AAD6LMM9</accession>
<reference evidence="2 3" key="1">
    <citation type="journal article" date="2023" name="Mol. Ecol. Resour.">
        <title>Chromosome-level genome assembly of a triploid poplar Populus alba 'Berolinensis'.</title>
        <authorList>
            <person name="Chen S."/>
            <person name="Yu Y."/>
            <person name="Wang X."/>
            <person name="Wang S."/>
            <person name="Zhang T."/>
            <person name="Zhou Y."/>
            <person name="He R."/>
            <person name="Meng N."/>
            <person name="Wang Y."/>
            <person name="Liu W."/>
            <person name="Liu Z."/>
            <person name="Liu J."/>
            <person name="Guo Q."/>
            <person name="Huang H."/>
            <person name="Sederoff R.R."/>
            <person name="Wang G."/>
            <person name="Qu G."/>
            <person name="Chen S."/>
        </authorList>
    </citation>
    <scope>NUCLEOTIDE SEQUENCE [LARGE SCALE GENOMIC DNA]</scope>
    <source>
        <strain evidence="2">SC-2020</strain>
    </source>
</reference>
<sequence length="78" mass="8374">MKRCGFRAVFLTVEMVLLVLCLDATREDEVMEPEAEDSTGAGLLLEAHSDALLDCRWCRGGAAVKISGGSDAEEEQSA</sequence>
<dbReference type="EMBL" id="JAQIZT010000016">
    <property type="protein sequence ID" value="KAJ6968537.1"/>
    <property type="molecule type" value="Genomic_DNA"/>
</dbReference>
<organism evidence="2 3">
    <name type="scientific">Populus alba x Populus x berolinensis</name>
    <dbReference type="NCBI Taxonomy" id="444605"/>
    <lineage>
        <taxon>Eukaryota</taxon>
        <taxon>Viridiplantae</taxon>
        <taxon>Streptophyta</taxon>
        <taxon>Embryophyta</taxon>
        <taxon>Tracheophyta</taxon>
        <taxon>Spermatophyta</taxon>
        <taxon>Magnoliopsida</taxon>
        <taxon>eudicotyledons</taxon>
        <taxon>Gunneridae</taxon>
        <taxon>Pentapetalae</taxon>
        <taxon>rosids</taxon>
        <taxon>fabids</taxon>
        <taxon>Malpighiales</taxon>
        <taxon>Salicaceae</taxon>
        <taxon>Saliceae</taxon>
        <taxon>Populus</taxon>
    </lineage>
</organism>
<comment type="caution">
    <text evidence="2">The sequence shown here is derived from an EMBL/GenBank/DDBJ whole genome shotgun (WGS) entry which is preliminary data.</text>
</comment>
<proteinExistence type="predicted"/>
<protein>
    <recommendedName>
        <fullName evidence="4">Secreted protein</fullName>
    </recommendedName>
</protein>
<gene>
    <name evidence="2" type="ORF">NC653_036501</name>
</gene>
<evidence type="ECO:0000313" key="3">
    <source>
        <dbReference type="Proteomes" id="UP001164929"/>
    </source>
</evidence>
<keyword evidence="3" id="KW-1185">Reference proteome</keyword>
<dbReference type="AlphaFoldDB" id="A0AAD6LMM9"/>
<keyword evidence="1" id="KW-0732">Signal</keyword>
<evidence type="ECO:0000256" key="1">
    <source>
        <dbReference type="SAM" id="SignalP"/>
    </source>
</evidence>
<feature type="chain" id="PRO_5042248949" description="Secreted protein" evidence="1">
    <location>
        <begin position="28"/>
        <end position="78"/>
    </location>
</feature>
<evidence type="ECO:0000313" key="2">
    <source>
        <dbReference type="EMBL" id="KAJ6968537.1"/>
    </source>
</evidence>
<name>A0AAD6LMM9_9ROSI</name>
<evidence type="ECO:0008006" key="4">
    <source>
        <dbReference type="Google" id="ProtNLM"/>
    </source>
</evidence>